<evidence type="ECO:0000313" key="1">
    <source>
        <dbReference type="EMBL" id="KAK7816277.1"/>
    </source>
</evidence>
<sequence length="91" mass="9267">MGLSGVCARFGFAFASTYNGGGGLDVGRVIGSAGYAVDCCLLDFDGDWGWCGFKALLGMGSAKELCGLESSLRSGYKLGSGFYGLTIGKGN</sequence>
<dbReference type="Proteomes" id="UP000237347">
    <property type="component" value="Unassembled WGS sequence"/>
</dbReference>
<organism evidence="1 2">
    <name type="scientific">Quercus suber</name>
    <name type="common">Cork oak</name>
    <dbReference type="NCBI Taxonomy" id="58331"/>
    <lineage>
        <taxon>Eukaryota</taxon>
        <taxon>Viridiplantae</taxon>
        <taxon>Streptophyta</taxon>
        <taxon>Embryophyta</taxon>
        <taxon>Tracheophyta</taxon>
        <taxon>Spermatophyta</taxon>
        <taxon>Magnoliopsida</taxon>
        <taxon>eudicotyledons</taxon>
        <taxon>Gunneridae</taxon>
        <taxon>Pentapetalae</taxon>
        <taxon>rosids</taxon>
        <taxon>fabids</taxon>
        <taxon>Fagales</taxon>
        <taxon>Fagaceae</taxon>
        <taxon>Quercus</taxon>
    </lineage>
</organism>
<name>A0AAW0IPC6_QUESU</name>
<keyword evidence="2" id="KW-1185">Reference proteome</keyword>
<gene>
    <name evidence="1" type="ORF">CFP56_044180</name>
</gene>
<proteinExistence type="predicted"/>
<evidence type="ECO:0000313" key="2">
    <source>
        <dbReference type="Proteomes" id="UP000237347"/>
    </source>
</evidence>
<accession>A0AAW0IPC6</accession>
<dbReference type="AlphaFoldDB" id="A0AAW0IPC6"/>
<dbReference type="EMBL" id="PKMF04000947">
    <property type="protein sequence ID" value="KAK7816277.1"/>
    <property type="molecule type" value="Genomic_DNA"/>
</dbReference>
<protein>
    <submittedName>
        <fullName evidence="1">Uncharacterized protein</fullName>
    </submittedName>
</protein>
<reference evidence="1 2" key="1">
    <citation type="journal article" date="2018" name="Sci. Data">
        <title>The draft genome sequence of cork oak.</title>
        <authorList>
            <person name="Ramos A.M."/>
            <person name="Usie A."/>
            <person name="Barbosa P."/>
            <person name="Barros P.M."/>
            <person name="Capote T."/>
            <person name="Chaves I."/>
            <person name="Simoes F."/>
            <person name="Abreu I."/>
            <person name="Carrasquinho I."/>
            <person name="Faro C."/>
            <person name="Guimaraes J.B."/>
            <person name="Mendonca D."/>
            <person name="Nobrega F."/>
            <person name="Rodrigues L."/>
            <person name="Saibo N.J.M."/>
            <person name="Varela M.C."/>
            <person name="Egas C."/>
            <person name="Matos J."/>
            <person name="Miguel C.M."/>
            <person name="Oliveira M.M."/>
            <person name="Ricardo C.P."/>
            <person name="Goncalves S."/>
        </authorList>
    </citation>
    <scope>NUCLEOTIDE SEQUENCE [LARGE SCALE GENOMIC DNA]</scope>
    <source>
        <strain evidence="2">cv. HL8</strain>
    </source>
</reference>
<comment type="caution">
    <text evidence="1">The sequence shown here is derived from an EMBL/GenBank/DDBJ whole genome shotgun (WGS) entry which is preliminary data.</text>
</comment>